<keyword evidence="11" id="KW-1185">Reference proteome</keyword>
<evidence type="ECO:0000256" key="3">
    <source>
        <dbReference type="ARBA" id="ARBA00009620"/>
    </source>
</evidence>
<proteinExistence type="inferred from homology"/>
<comment type="caution">
    <text evidence="10">The sequence shown here is derived from an EMBL/GenBank/DDBJ whole genome shotgun (WGS) entry which is preliminary data.</text>
</comment>
<evidence type="ECO:0000256" key="4">
    <source>
        <dbReference type="ARBA" id="ARBA00015384"/>
    </source>
</evidence>
<evidence type="ECO:0000256" key="6">
    <source>
        <dbReference type="ARBA" id="ARBA00022968"/>
    </source>
</evidence>
<keyword evidence="8" id="KW-0186">Copper</keyword>
<dbReference type="Pfam" id="PF04442">
    <property type="entry name" value="CtaG_Cox11"/>
    <property type="match status" value="1"/>
</dbReference>
<protein>
    <recommendedName>
        <fullName evidence="4">Cytochrome c oxidase assembly protein CtaG</fullName>
    </recommendedName>
</protein>
<dbReference type="PANTHER" id="PTHR21320:SF3">
    <property type="entry name" value="CYTOCHROME C OXIDASE ASSEMBLY PROTEIN COX11, MITOCHONDRIAL-RELATED"/>
    <property type="match status" value="1"/>
</dbReference>
<reference evidence="11" key="1">
    <citation type="journal article" date="2019" name="Int. J. Syst. Evol. Microbiol.">
        <title>The Global Catalogue of Microorganisms (GCM) 10K type strain sequencing project: providing services to taxonomists for standard genome sequencing and annotation.</title>
        <authorList>
            <consortium name="The Broad Institute Genomics Platform"/>
            <consortium name="The Broad Institute Genome Sequencing Center for Infectious Disease"/>
            <person name="Wu L."/>
            <person name="Ma J."/>
        </authorList>
    </citation>
    <scope>NUCLEOTIDE SEQUENCE [LARGE SCALE GENOMIC DNA]</scope>
    <source>
        <strain evidence="11">KCTC 42730</strain>
    </source>
</reference>
<gene>
    <name evidence="10" type="ORF">ACFOEE_20310</name>
</gene>
<evidence type="ECO:0000256" key="5">
    <source>
        <dbReference type="ARBA" id="ARBA00022692"/>
    </source>
</evidence>
<dbReference type="PIRSF" id="PIRSF005413">
    <property type="entry name" value="COX11"/>
    <property type="match status" value="1"/>
</dbReference>
<evidence type="ECO:0000256" key="7">
    <source>
        <dbReference type="ARBA" id="ARBA00022989"/>
    </source>
</evidence>
<accession>A0ABV7CQA8</accession>
<evidence type="ECO:0000313" key="10">
    <source>
        <dbReference type="EMBL" id="MFC3034855.1"/>
    </source>
</evidence>
<comment type="subcellular location">
    <subcellularLocation>
        <location evidence="2">Cell inner membrane</location>
        <topology evidence="2">Single-pass type II membrane protein</topology>
        <orientation evidence="2">Periplasmic side</orientation>
    </subcellularLocation>
</comment>
<comment type="similarity">
    <text evidence="3">Belongs to the COX11/CtaG family.</text>
</comment>
<sequence>MMHSALLKKLVLASLGMFAFAFALVPLYDVFCDITGLNGKPDLTVAAASESVDTSRQIAVSFTTHAQQGAPFSVQAQQFQVEVKPGEIMRVDFVAQNLSQESRVMQAIPSVSPGLASKYLHKMECFCFNQQPMQAGQKQTFPLLFYVDTELPTEIQELTLSYTLFDITDKAQWQVQTQPTLEAAQEKSDE</sequence>
<keyword evidence="5" id="KW-0812">Transmembrane</keyword>
<dbReference type="EMBL" id="JBHRSD010000048">
    <property type="protein sequence ID" value="MFC3034855.1"/>
    <property type="molecule type" value="Genomic_DNA"/>
</dbReference>
<keyword evidence="7" id="KW-1133">Transmembrane helix</keyword>
<dbReference type="Gene3D" id="2.60.370.10">
    <property type="entry name" value="Ctag/Cox11"/>
    <property type="match status" value="1"/>
</dbReference>
<evidence type="ECO:0000313" key="11">
    <source>
        <dbReference type="Proteomes" id="UP001595453"/>
    </source>
</evidence>
<dbReference type="SUPFAM" id="SSF110111">
    <property type="entry name" value="Ctag/Cox11"/>
    <property type="match status" value="1"/>
</dbReference>
<dbReference type="NCBIfam" id="NF003465">
    <property type="entry name" value="PRK05089.1"/>
    <property type="match status" value="1"/>
</dbReference>
<dbReference type="InterPro" id="IPR007533">
    <property type="entry name" value="Cyt_c_oxidase_assmbl_CtaG"/>
</dbReference>
<evidence type="ECO:0000256" key="9">
    <source>
        <dbReference type="ARBA" id="ARBA00023136"/>
    </source>
</evidence>
<evidence type="ECO:0000256" key="1">
    <source>
        <dbReference type="ARBA" id="ARBA00004007"/>
    </source>
</evidence>
<organism evidence="10 11">
    <name type="scientific">Pseudoalteromonas fenneropenaei</name>
    <dbReference type="NCBI Taxonomy" id="1737459"/>
    <lineage>
        <taxon>Bacteria</taxon>
        <taxon>Pseudomonadati</taxon>
        <taxon>Pseudomonadota</taxon>
        <taxon>Gammaproteobacteria</taxon>
        <taxon>Alteromonadales</taxon>
        <taxon>Pseudoalteromonadaceae</taxon>
        <taxon>Pseudoalteromonas</taxon>
    </lineage>
</organism>
<dbReference type="Proteomes" id="UP001595453">
    <property type="component" value="Unassembled WGS sequence"/>
</dbReference>
<keyword evidence="9" id="KW-0472">Membrane</keyword>
<keyword evidence="6" id="KW-0735">Signal-anchor</keyword>
<dbReference type="RefSeq" id="WP_377128926.1">
    <property type="nucleotide sequence ID" value="NZ_JBHRSD010000048.1"/>
</dbReference>
<evidence type="ECO:0000256" key="8">
    <source>
        <dbReference type="ARBA" id="ARBA00023008"/>
    </source>
</evidence>
<evidence type="ECO:0000256" key="2">
    <source>
        <dbReference type="ARBA" id="ARBA00004382"/>
    </source>
</evidence>
<dbReference type="InterPro" id="IPR023471">
    <property type="entry name" value="CtaG/Cox11_dom_sf"/>
</dbReference>
<name>A0ABV7CQA8_9GAMM</name>
<dbReference type="PANTHER" id="PTHR21320">
    <property type="entry name" value="CYTOCHROME C OXIDASE ASSEMBLY PROTEIN COX11-RELATED"/>
    <property type="match status" value="1"/>
</dbReference>
<comment type="function">
    <text evidence="1">Exerts its effect at some terminal stage of cytochrome c oxidase synthesis, probably by being involved in the insertion of the copper B into subunit I.</text>
</comment>